<comment type="pathway">
    <text evidence="2">Quinol/quinone metabolism; menaquinone biosynthesis.</text>
</comment>
<dbReference type="GO" id="GO:0016020">
    <property type="term" value="C:membrane"/>
    <property type="evidence" value="ECO:0007669"/>
    <property type="project" value="UniProtKB-SubCell"/>
</dbReference>
<keyword evidence="5" id="KW-0808">Transferase</keyword>
<evidence type="ECO:0000256" key="6">
    <source>
        <dbReference type="ARBA" id="ARBA00022692"/>
    </source>
</evidence>
<dbReference type="GO" id="GO:0009234">
    <property type="term" value="P:menaquinone biosynthetic process"/>
    <property type="evidence" value="ECO:0007669"/>
    <property type="project" value="UniProtKB-UniPathway"/>
</dbReference>
<dbReference type="InterPro" id="IPR026046">
    <property type="entry name" value="UBIAD1"/>
</dbReference>
<evidence type="ECO:0000256" key="2">
    <source>
        <dbReference type="ARBA" id="ARBA00004863"/>
    </source>
</evidence>
<sequence length="296" mass="30536">MTNSQPTGVQVWILGARLRTLPAAIMPVMVGSACAGAFEGAGTKRWTFALLALVVSLALQVGVNYANDYSDGVRGTDEKRVGPLRLVGSGLVAPEVVKRAAFIAFGVAAVAGLLIALATSLWLVVVGVACIGAGWLYTGGPKPYGYMGLGELFVFVFFGLVATCGTMFAVTQHITLLCVYASVAVGCLAVALLVINNLRDIPGDTEVSKVTLAVRLGDKKTRILYNLLFVACGAAIVLCALSRRGSIVGLLGLAVAVPAIRTVRSGASGRELIAVLATTGKTQMATGLLLSLGLLL</sequence>
<comment type="subcellular location">
    <subcellularLocation>
        <location evidence="1">Membrane</location>
        <topology evidence="1">Multi-pass membrane protein</topology>
    </subcellularLocation>
</comment>
<evidence type="ECO:0000256" key="7">
    <source>
        <dbReference type="ARBA" id="ARBA00022989"/>
    </source>
</evidence>
<feature type="transmembrane region" description="Helical" evidence="9">
    <location>
        <begin position="223"/>
        <end position="241"/>
    </location>
</feature>
<accession>A0A6J6X2V0</accession>
<evidence type="ECO:0000256" key="1">
    <source>
        <dbReference type="ARBA" id="ARBA00004141"/>
    </source>
</evidence>
<feature type="transmembrane region" description="Helical" evidence="9">
    <location>
        <begin position="121"/>
        <end position="138"/>
    </location>
</feature>
<dbReference type="InterPro" id="IPR000537">
    <property type="entry name" value="UbiA_prenyltransferase"/>
</dbReference>
<dbReference type="PIRSF" id="PIRSF005355">
    <property type="entry name" value="UBIAD1"/>
    <property type="match status" value="1"/>
</dbReference>
<dbReference type="EMBL" id="CAFAAG010000042">
    <property type="protein sequence ID" value="CAB4791711.1"/>
    <property type="molecule type" value="Genomic_DNA"/>
</dbReference>
<dbReference type="HAMAP" id="MF_01937">
    <property type="entry name" value="MenA_1"/>
    <property type="match status" value="1"/>
</dbReference>
<keyword evidence="4" id="KW-1003">Cell membrane</keyword>
<keyword evidence="3" id="KW-0474">Menaquinone biosynthesis</keyword>
<dbReference type="Gene3D" id="1.10.357.140">
    <property type="entry name" value="UbiA prenyltransferase"/>
    <property type="match status" value="1"/>
</dbReference>
<dbReference type="GO" id="GO:0042371">
    <property type="term" value="P:vitamin K biosynthetic process"/>
    <property type="evidence" value="ECO:0007669"/>
    <property type="project" value="TreeGrafter"/>
</dbReference>
<dbReference type="PANTHER" id="PTHR13929:SF0">
    <property type="entry name" value="UBIA PRENYLTRANSFERASE DOMAIN-CONTAINING PROTEIN 1"/>
    <property type="match status" value="1"/>
</dbReference>
<gene>
    <name evidence="10" type="ORF">UFOPK2975_00689</name>
</gene>
<dbReference type="InterPro" id="IPR004657">
    <property type="entry name" value="MenA"/>
</dbReference>
<dbReference type="NCBIfam" id="NF004751">
    <property type="entry name" value="PRK06080.1-3"/>
    <property type="match status" value="1"/>
</dbReference>
<dbReference type="CDD" id="cd13962">
    <property type="entry name" value="PT_UbiA_UBIAD1"/>
    <property type="match status" value="1"/>
</dbReference>
<organism evidence="10">
    <name type="scientific">freshwater metagenome</name>
    <dbReference type="NCBI Taxonomy" id="449393"/>
    <lineage>
        <taxon>unclassified sequences</taxon>
        <taxon>metagenomes</taxon>
        <taxon>ecological metagenomes</taxon>
    </lineage>
</organism>
<keyword evidence="8 9" id="KW-0472">Membrane</keyword>
<feature type="transmembrane region" description="Helical" evidence="9">
    <location>
        <begin position="144"/>
        <end position="170"/>
    </location>
</feature>
<reference evidence="10" key="1">
    <citation type="submission" date="2020-05" db="EMBL/GenBank/DDBJ databases">
        <authorList>
            <person name="Chiriac C."/>
            <person name="Salcher M."/>
            <person name="Ghai R."/>
            <person name="Kavagutti S V."/>
        </authorList>
    </citation>
    <scope>NUCLEOTIDE SEQUENCE</scope>
</reference>
<dbReference type="GO" id="GO:0046428">
    <property type="term" value="F:1,4-dihydroxy-2-naphthoate polyprenyltransferase activity"/>
    <property type="evidence" value="ECO:0007669"/>
    <property type="project" value="InterPro"/>
</dbReference>
<evidence type="ECO:0000256" key="9">
    <source>
        <dbReference type="SAM" id="Phobius"/>
    </source>
</evidence>
<evidence type="ECO:0000256" key="3">
    <source>
        <dbReference type="ARBA" id="ARBA00022428"/>
    </source>
</evidence>
<evidence type="ECO:0000256" key="5">
    <source>
        <dbReference type="ARBA" id="ARBA00022679"/>
    </source>
</evidence>
<dbReference type="Pfam" id="PF01040">
    <property type="entry name" value="UbiA"/>
    <property type="match status" value="1"/>
</dbReference>
<evidence type="ECO:0000256" key="8">
    <source>
        <dbReference type="ARBA" id="ARBA00023136"/>
    </source>
</evidence>
<keyword evidence="7 9" id="KW-1133">Transmembrane helix</keyword>
<proteinExistence type="inferred from homology"/>
<evidence type="ECO:0000313" key="10">
    <source>
        <dbReference type="EMBL" id="CAB4791711.1"/>
    </source>
</evidence>
<feature type="transmembrane region" description="Helical" evidence="9">
    <location>
        <begin position="20"/>
        <end position="39"/>
    </location>
</feature>
<dbReference type="NCBIfam" id="TIGR00751">
    <property type="entry name" value="menA"/>
    <property type="match status" value="1"/>
</dbReference>
<name>A0A6J6X2V0_9ZZZZ</name>
<dbReference type="PANTHER" id="PTHR13929">
    <property type="entry name" value="1,4-DIHYDROXY-2-NAPHTHOATE OCTAPRENYLTRANSFERASE"/>
    <property type="match status" value="1"/>
</dbReference>
<keyword evidence="6 9" id="KW-0812">Transmembrane</keyword>
<evidence type="ECO:0000256" key="4">
    <source>
        <dbReference type="ARBA" id="ARBA00022475"/>
    </source>
</evidence>
<dbReference type="AlphaFoldDB" id="A0A6J6X2V0"/>
<protein>
    <submittedName>
        <fullName evidence="10">Unannotated protein</fullName>
    </submittedName>
</protein>
<feature type="transmembrane region" description="Helical" evidence="9">
    <location>
        <begin position="177"/>
        <end position="195"/>
    </location>
</feature>
<dbReference type="UniPathway" id="UPA00079"/>
<feature type="transmembrane region" description="Helical" evidence="9">
    <location>
        <begin position="46"/>
        <end position="66"/>
    </location>
</feature>
<dbReference type="InterPro" id="IPR044878">
    <property type="entry name" value="UbiA_sf"/>
</dbReference>